<sequence length="203" mass="22178">MPPRKRKAVSTPDPSCKQTRFKAAENASEPPRLSGPATTKRVRPRMRPVPAPSPSPPAIDIEDEDVVETGGSKQRHSVHWSPDIKRDSDMGVNEMIDDLLSSDPEPEVDELKSESSPEPESAPKKITLRLGSKRVNLSEKTTQVGNHLASDDGITVAYESADHLGFAIHKNGIKQRTVGIPIDINYDTLRLQVANEYQIAGAA</sequence>
<proteinExistence type="predicted"/>
<accession>A0A0B7G381</accession>
<dbReference type="Proteomes" id="UP000059188">
    <property type="component" value="Unassembled WGS sequence"/>
</dbReference>
<name>A0A0B7G381_THACB</name>
<dbReference type="AlphaFoldDB" id="A0A0B7G381"/>
<keyword evidence="3" id="KW-1185">Reference proteome</keyword>
<feature type="compositionally biased region" description="Pro residues" evidence="1">
    <location>
        <begin position="47"/>
        <end position="57"/>
    </location>
</feature>
<reference evidence="2 3" key="1">
    <citation type="submission" date="2014-11" db="EMBL/GenBank/DDBJ databases">
        <authorList>
            <person name="Wibberg Daniel"/>
        </authorList>
    </citation>
    <scope>NUCLEOTIDE SEQUENCE [LARGE SCALE GENOMIC DNA]</scope>
    <source>
        <strain evidence="2">Rhizoctonia solani AG1-IB 7/3/14</strain>
    </source>
</reference>
<organism evidence="2 3">
    <name type="scientific">Thanatephorus cucumeris (strain AG1-IB / isolate 7/3/14)</name>
    <name type="common">Lettuce bottom rot fungus</name>
    <name type="synonym">Rhizoctonia solani</name>
    <dbReference type="NCBI Taxonomy" id="1108050"/>
    <lineage>
        <taxon>Eukaryota</taxon>
        <taxon>Fungi</taxon>
        <taxon>Dikarya</taxon>
        <taxon>Basidiomycota</taxon>
        <taxon>Agaricomycotina</taxon>
        <taxon>Agaricomycetes</taxon>
        <taxon>Cantharellales</taxon>
        <taxon>Ceratobasidiaceae</taxon>
        <taxon>Rhizoctonia</taxon>
        <taxon>Rhizoctonia solani AG-1</taxon>
    </lineage>
</organism>
<evidence type="ECO:0000313" key="3">
    <source>
        <dbReference type="Proteomes" id="UP000059188"/>
    </source>
</evidence>
<evidence type="ECO:0000313" key="2">
    <source>
        <dbReference type="EMBL" id="CEL62927.1"/>
    </source>
</evidence>
<evidence type="ECO:0000256" key="1">
    <source>
        <dbReference type="SAM" id="MobiDB-lite"/>
    </source>
</evidence>
<dbReference type="EMBL" id="LN679843">
    <property type="protein sequence ID" value="CEL62927.1"/>
    <property type="molecule type" value="Genomic_DNA"/>
</dbReference>
<gene>
    <name evidence="2" type="ORF">RSOLAG1IB_12606</name>
</gene>
<feature type="region of interest" description="Disordered" evidence="1">
    <location>
        <begin position="1"/>
        <end position="124"/>
    </location>
</feature>
<protein>
    <submittedName>
        <fullName evidence="2">Uncharacterized protein</fullName>
    </submittedName>
</protein>